<dbReference type="AlphaFoldDB" id="A0A182MAM8"/>
<evidence type="ECO:0000256" key="6">
    <source>
        <dbReference type="ARBA" id="ARBA00023170"/>
    </source>
</evidence>
<evidence type="ECO:0008006" key="11">
    <source>
        <dbReference type="Google" id="ProtNLM"/>
    </source>
</evidence>
<dbReference type="PANTHER" id="PTHR42643">
    <property type="entry name" value="IONOTROPIC RECEPTOR 20A-RELATED"/>
    <property type="match status" value="1"/>
</dbReference>
<evidence type="ECO:0000256" key="1">
    <source>
        <dbReference type="ARBA" id="ARBA00004651"/>
    </source>
</evidence>
<reference evidence="10" key="1">
    <citation type="submission" date="2013-09" db="EMBL/GenBank/DDBJ databases">
        <title>The Genome Sequence of Anopheles culicifacies species A.</title>
        <authorList>
            <consortium name="The Broad Institute Genomics Platform"/>
            <person name="Neafsey D.E."/>
            <person name="Besansky N."/>
            <person name="Howell P."/>
            <person name="Walton C."/>
            <person name="Young S.K."/>
            <person name="Zeng Q."/>
            <person name="Gargeya S."/>
            <person name="Fitzgerald M."/>
            <person name="Haas B."/>
            <person name="Abouelleil A."/>
            <person name="Allen A.W."/>
            <person name="Alvarado L."/>
            <person name="Arachchi H.M."/>
            <person name="Berlin A.M."/>
            <person name="Chapman S.B."/>
            <person name="Gainer-Dewar J."/>
            <person name="Goldberg J."/>
            <person name="Griggs A."/>
            <person name="Gujja S."/>
            <person name="Hansen M."/>
            <person name="Howarth C."/>
            <person name="Imamovic A."/>
            <person name="Ireland A."/>
            <person name="Larimer J."/>
            <person name="McCowan C."/>
            <person name="Murphy C."/>
            <person name="Pearson M."/>
            <person name="Poon T.W."/>
            <person name="Priest M."/>
            <person name="Roberts A."/>
            <person name="Saif S."/>
            <person name="Shea T."/>
            <person name="Sisk P."/>
            <person name="Sykes S."/>
            <person name="Wortman J."/>
            <person name="Nusbaum C."/>
            <person name="Birren B."/>
        </authorList>
    </citation>
    <scope>NUCLEOTIDE SEQUENCE [LARGE SCALE GENOMIC DNA]</scope>
    <source>
        <strain evidence="10">A-37</strain>
    </source>
</reference>
<dbReference type="Proteomes" id="UP000075883">
    <property type="component" value="Unassembled WGS sequence"/>
</dbReference>
<dbReference type="EnsemblMetazoa" id="ACUA013599-RA">
    <property type="protein sequence ID" value="ACUA013599-PA"/>
    <property type="gene ID" value="ACUA013599"/>
</dbReference>
<proteinExistence type="predicted"/>
<sequence>MVQLDVALFLVRCGMVTSPSADAALDSLAYFTEHPGPVERPSAGQELCISPPDDHYWNDVLERYLQLYPLLPRVLTRTKLGNVLLHACSLYLIFEPEAQARQVFLRIQFLSTNSNWNQAARFAVMINLKTNTRHIFNQFENFALMGVRDGFVLMSAPEHNRTFTLMADGLSYALDYAMTVDQMPALLANRSILGLDGRRVEIANYAEFPFLMQDRYQTTGIYFHFFNEFARKYNCKVVFQPRDVQIVLTLYNREFLSKTFAIGSFTGNCLVVPEKPKEGLIHFLFSPFSAPLWCLCGCFLVVAFLLNWRWTHNFPNNILLTVLFGDQASDDAYSPPERRLIFLAVVIMFFFSEAYSAKLLSTFIESLNQPRIRTIEALASSDIAIGVLHFEDIEAYEQLHHNVLIVDEPDYYDNLRHGRHAFMVQCGNAELFLHLEMRRQDSEFRVPYYILEEFFGWRMNGFSVSKFSPVTMQLHQFIGLVGQAGLWEYWRERTVQTLRYIVNRGLIQRETLNLNDLISLQYVLIVGFGSAALVFVTEVRCTFLDGGHDTTPFLPAQTFRMLIAVASEEG</sequence>
<keyword evidence="3 8" id="KW-0812">Transmembrane</keyword>
<keyword evidence="4 8" id="KW-1133">Transmembrane helix</keyword>
<feature type="transmembrane region" description="Helical" evidence="8">
    <location>
        <begin position="283"/>
        <end position="306"/>
    </location>
</feature>
<evidence type="ECO:0000256" key="4">
    <source>
        <dbReference type="ARBA" id="ARBA00022989"/>
    </source>
</evidence>
<dbReference type="SUPFAM" id="SSF53850">
    <property type="entry name" value="Periplasmic binding protein-like II"/>
    <property type="match status" value="1"/>
</dbReference>
<organism evidence="9 10">
    <name type="scientific">Anopheles culicifacies</name>
    <dbReference type="NCBI Taxonomy" id="139723"/>
    <lineage>
        <taxon>Eukaryota</taxon>
        <taxon>Metazoa</taxon>
        <taxon>Ecdysozoa</taxon>
        <taxon>Arthropoda</taxon>
        <taxon>Hexapoda</taxon>
        <taxon>Insecta</taxon>
        <taxon>Pterygota</taxon>
        <taxon>Neoptera</taxon>
        <taxon>Endopterygota</taxon>
        <taxon>Diptera</taxon>
        <taxon>Nematocera</taxon>
        <taxon>Culicoidea</taxon>
        <taxon>Culicidae</taxon>
        <taxon>Anophelinae</taxon>
        <taxon>Anopheles</taxon>
        <taxon>culicifacies species complex</taxon>
    </lineage>
</organism>
<comment type="subcellular location">
    <subcellularLocation>
        <location evidence="1">Cell membrane</location>
        <topology evidence="1">Multi-pass membrane protein</topology>
    </subcellularLocation>
</comment>
<feature type="transmembrane region" description="Helical" evidence="8">
    <location>
        <begin position="340"/>
        <end position="364"/>
    </location>
</feature>
<evidence type="ECO:0000256" key="7">
    <source>
        <dbReference type="ARBA" id="ARBA00023180"/>
    </source>
</evidence>
<keyword evidence="5 8" id="KW-0472">Membrane</keyword>
<dbReference type="InterPro" id="IPR052192">
    <property type="entry name" value="Insect_Ionotropic_Sensory_Rcpt"/>
</dbReference>
<evidence type="ECO:0000256" key="8">
    <source>
        <dbReference type="SAM" id="Phobius"/>
    </source>
</evidence>
<keyword evidence="10" id="KW-1185">Reference proteome</keyword>
<reference evidence="9" key="2">
    <citation type="submission" date="2020-05" db="UniProtKB">
        <authorList>
            <consortium name="EnsemblMetazoa"/>
        </authorList>
    </citation>
    <scope>IDENTIFICATION</scope>
    <source>
        <strain evidence="9">A-37</strain>
    </source>
</reference>
<accession>A0A182MAM8</accession>
<name>A0A182MAM8_9DIPT</name>
<evidence type="ECO:0000256" key="3">
    <source>
        <dbReference type="ARBA" id="ARBA00022692"/>
    </source>
</evidence>
<dbReference type="STRING" id="139723.A0A182MAM8"/>
<dbReference type="PANTHER" id="PTHR42643:SF41">
    <property type="entry name" value="IONOTROPIC RECEPTOR 20A-RELATED"/>
    <property type="match status" value="1"/>
</dbReference>
<evidence type="ECO:0000256" key="5">
    <source>
        <dbReference type="ARBA" id="ARBA00023136"/>
    </source>
</evidence>
<evidence type="ECO:0000256" key="2">
    <source>
        <dbReference type="ARBA" id="ARBA00022475"/>
    </source>
</evidence>
<keyword evidence="2" id="KW-1003">Cell membrane</keyword>
<keyword evidence="7" id="KW-0325">Glycoprotein</keyword>
<protein>
    <recommendedName>
        <fullName evidence="11">Ionotropic glutamate receptor C-terminal domain-containing protein</fullName>
    </recommendedName>
</protein>
<evidence type="ECO:0000313" key="10">
    <source>
        <dbReference type="Proteomes" id="UP000075883"/>
    </source>
</evidence>
<dbReference type="EMBL" id="AXCM01001155">
    <property type="status" value="NOT_ANNOTATED_CDS"/>
    <property type="molecule type" value="Genomic_DNA"/>
</dbReference>
<keyword evidence="6" id="KW-0675">Receptor</keyword>
<dbReference type="VEuPathDB" id="VectorBase:ACUA013599"/>
<evidence type="ECO:0000313" key="9">
    <source>
        <dbReference type="EnsemblMetazoa" id="ACUA013599-PA"/>
    </source>
</evidence>
<dbReference type="GO" id="GO:0005886">
    <property type="term" value="C:plasma membrane"/>
    <property type="evidence" value="ECO:0007669"/>
    <property type="project" value="UniProtKB-SubCell"/>
</dbReference>